<reference evidence="4" key="2">
    <citation type="submission" date="2009-11" db="EMBL/GenBank/DDBJ databases">
        <title>The Genome Sequence of Allomyces macrogynus strain ATCC 38327.</title>
        <authorList>
            <consortium name="The Broad Institute Genome Sequencing Platform"/>
            <person name="Russ C."/>
            <person name="Cuomo C."/>
            <person name="Shea T."/>
            <person name="Young S.K."/>
            <person name="Zeng Q."/>
            <person name="Koehrsen M."/>
            <person name="Haas B."/>
            <person name="Borodovsky M."/>
            <person name="Guigo R."/>
            <person name="Alvarado L."/>
            <person name="Berlin A."/>
            <person name="Borenstein D."/>
            <person name="Chen Z."/>
            <person name="Engels R."/>
            <person name="Freedman E."/>
            <person name="Gellesch M."/>
            <person name="Goldberg J."/>
            <person name="Griggs A."/>
            <person name="Gujja S."/>
            <person name="Heiman D."/>
            <person name="Hepburn T."/>
            <person name="Howarth C."/>
            <person name="Jen D."/>
            <person name="Larson L."/>
            <person name="Lewis B."/>
            <person name="Mehta T."/>
            <person name="Park D."/>
            <person name="Pearson M."/>
            <person name="Roberts A."/>
            <person name="Saif S."/>
            <person name="Shenoy N."/>
            <person name="Sisk P."/>
            <person name="Stolte C."/>
            <person name="Sykes S."/>
            <person name="Walk T."/>
            <person name="White J."/>
            <person name="Yandava C."/>
            <person name="Burger G."/>
            <person name="Gray M.W."/>
            <person name="Holland P.W.H."/>
            <person name="King N."/>
            <person name="Lang F.B.F."/>
            <person name="Roger A.J."/>
            <person name="Ruiz-Trillo I."/>
            <person name="Lander E."/>
            <person name="Nusbaum C."/>
        </authorList>
    </citation>
    <scope>NUCLEOTIDE SEQUENCE [LARGE SCALE GENOMIC DNA]</scope>
    <source>
        <strain evidence="4">ATCC 38327</strain>
    </source>
</reference>
<dbReference type="InterPro" id="IPR035899">
    <property type="entry name" value="DBL_dom_sf"/>
</dbReference>
<dbReference type="Proteomes" id="UP000054350">
    <property type="component" value="Unassembled WGS sequence"/>
</dbReference>
<evidence type="ECO:0000256" key="1">
    <source>
        <dbReference type="SAM" id="MobiDB-lite"/>
    </source>
</evidence>
<evidence type="ECO:0000259" key="2">
    <source>
        <dbReference type="PROSITE" id="PS50010"/>
    </source>
</evidence>
<dbReference type="SUPFAM" id="SSF48065">
    <property type="entry name" value="DBL homology domain (DH-domain)"/>
    <property type="match status" value="1"/>
</dbReference>
<feature type="compositionally biased region" description="Gly residues" evidence="1">
    <location>
        <begin position="835"/>
        <end position="844"/>
    </location>
</feature>
<dbReference type="Pfam" id="PF00621">
    <property type="entry name" value="RhoGEF"/>
    <property type="match status" value="1"/>
</dbReference>
<reference evidence="3 4" key="1">
    <citation type="submission" date="2009-11" db="EMBL/GenBank/DDBJ databases">
        <title>Annotation of Allomyces macrogynus ATCC 38327.</title>
        <authorList>
            <consortium name="The Broad Institute Genome Sequencing Platform"/>
            <person name="Russ C."/>
            <person name="Cuomo C."/>
            <person name="Burger G."/>
            <person name="Gray M.W."/>
            <person name="Holland P.W.H."/>
            <person name="King N."/>
            <person name="Lang F.B.F."/>
            <person name="Roger A.J."/>
            <person name="Ruiz-Trillo I."/>
            <person name="Young S.K."/>
            <person name="Zeng Q."/>
            <person name="Gargeya S."/>
            <person name="Fitzgerald M."/>
            <person name="Haas B."/>
            <person name="Abouelleil A."/>
            <person name="Alvarado L."/>
            <person name="Arachchi H.M."/>
            <person name="Berlin A."/>
            <person name="Chapman S.B."/>
            <person name="Gearin G."/>
            <person name="Goldberg J."/>
            <person name="Griggs A."/>
            <person name="Gujja S."/>
            <person name="Hansen M."/>
            <person name="Heiman D."/>
            <person name="Howarth C."/>
            <person name="Larimer J."/>
            <person name="Lui A."/>
            <person name="MacDonald P.J.P."/>
            <person name="McCowen C."/>
            <person name="Montmayeur A."/>
            <person name="Murphy C."/>
            <person name="Neiman D."/>
            <person name="Pearson M."/>
            <person name="Priest M."/>
            <person name="Roberts A."/>
            <person name="Saif S."/>
            <person name="Shea T."/>
            <person name="Sisk P."/>
            <person name="Stolte C."/>
            <person name="Sykes S."/>
            <person name="Wortman J."/>
            <person name="Nusbaum C."/>
            <person name="Birren B."/>
        </authorList>
    </citation>
    <scope>NUCLEOTIDE SEQUENCE [LARGE SCALE GENOMIC DNA]</scope>
    <source>
        <strain evidence="3 4">ATCC 38327</strain>
    </source>
</reference>
<feature type="compositionally biased region" description="Low complexity" evidence="1">
    <location>
        <begin position="567"/>
        <end position="578"/>
    </location>
</feature>
<protein>
    <recommendedName>
        <fullName evidence="2">DH domain-containing protein</fullName>
    </recommendedName>
</protein>
<dbReference type="GO" id="GO:0005737">
    <property type="term" value="C:cytoplasm"/>
    <property type="evidence" value="ECO:0007669"/>
    <property type="project" value="TreeGrafter"/>
</dbReference>
<dbReference type="CDD" id="cd00160">
    <property type="entry name" value="RhoGEF"/>
    <property type="match status" value="1"/>
</dbReference>
<dbReference type="AlphaFoldDB" id="A0A0L0SMA7"/>
<dbReference type="VEuPathDB" id="FungiDB:AMAG_08631"/>
<feature type="compositionally biased region" description="Polar residues" evidence="1">
    <location>
        <begin position="669"/>
        <end position="680"/>
    </location>
</feature>
<feature type="region of interest" description="Disordered" evidence="1">
    <location>
        <begin position="669"/>
        <end position="717"/>
    </location>
</feature>
<gene>
    <name evidence="3" type="ORF">AMAG_08631</name>
</gene>
<dbReference type="InterPro" id="IPR000219">
    <property type="entry name" value="DH_dom"/>
</dbReference>
<dbReference type="OrthoDB" id="660555at2759"/>
<dbReference type="EMBL" id="GG745342">
    <property type="protein sequence ID" value="KNE63509.1"/>
    <property type="molecule type" value="Genomic_DNA"/>
</dbReference>
<accession>A0A0L0SMA7</accession>
<dbReference type="GO" id="GO:0005085">
    <property type="term" value="F:guanyl-nucleotide exchange factor activity"/>
    <property type="evidence" value="ECO:0007669"/>
    <property type="project" value="InterPro"/>
</dbReference>
<dbReference type="SUPFAM" id="SSF50729">
    <property type="entry name" value="PH domain-like"/>
    <property type="match status" value="1"/>
</dbReference>
<feature type="region of interest" description="Disordered" evidence="1">
    <location>
        <begin position="45"/>
        <end position="121"/>
    </location>
</feature>
<proteinExistence type="predicted"/>
<keyword evidence="4" id="KW-1185">Reference proteome</keyword>
<feature type="compositionally biased region" description="Pro residues" evidence="1">
    <location>
        <begin position="592"/>
        <end position="603"/>
    </location>
</feature>
<evidence type="ECO:0000313" key="3">
    <source>
        <dbReference type="EMBL" id="KNE63509.1"/>
    </source>
</evidence>
<dbReference type="SMART" id="SM00325">
    <property type="entry name" value="RhoGEF"/>
    <property type="match status" value="1"/>
</dbReference>
<feature type="compositionally biased region" description="Low complexity" evidence="1">
    <location>
        <begin position="45"/>
        <end position="59"/>
    </location>
</feature>
<dbReference type="PANTHER" id="PTHR12673">
    <property type="entry name" value="FACIOGENITAL DYSPLASIA PROTEIN"/>
    <property type="match status" value="1"/>
</dbReference>
<sequence>MFGGFGPTTGSYALPGGQDFLSVHLNERKRRAALAAVVAAAHMGNTTSSSNAPLSSTSSVAETTTDAPLLSPQASMTRSSTAADSSRTLSSMTARQSSMTSPTTPTTPTAPPPPPPVPPVQSADEFLAAMLGDLHVADDSTGSSVKSRNDLETIPEQEDMDDIYGFYAEQPETPVAATHDRSTKMSRNRQKAVLEIVSTEATYVEMLQVLLNKVVYPLRDAVRLTKRPPVSAEDVHALFGNLDEICTFHQTLLTGLQERVAFWDDEQKISDIFLTISPFLKMYKLYLQGYPHALETLNRLRTGPVRQYGEFQRLIQAAHASPEFKGLDITSFMILPIQRIPRYILLLEQLVHYTDEHHPDYEGLSQCVKELRRTADHINEELKRFEAQKRVVDIQSRLVGRPSNLPPLVTAARRFIAEGDVLTPMLMVNDERTIIIFSDLVVIARRNRDGSLEYKDEYDLWASTLDVQDPAPNSPAPLFTFQLAMGRRHYSLGSSNVDERNKWVRLIGGTMVTLRNGGVRRMTDASASAAAIHGGGSAISIDRSGSVSGDRRPSLTSNGGGTGMYRASTASGSSGSAPPASPMLRRVSLTQYPPPLPGAPPLGTPTAFHSPTAYAPPSPRFTPAPGTASYYTYPPSPGVTPSATPPVAIPSAPPRRPSLATVLSAGVVSPTSTSHLTGGSPNILPTTMSLPTSPTPGTPPPPPPRRGSAGSALRSPRHSMYVPRDYLSSYPMPPAVPAVPAAYGGGGAHVPRRSTSAANLQRSRSADHMAPPPTPSWYDVSAAAAGYPMPPPSPTMASSAATYDTGYDAPFPPTLDPSHPAFVGPAPKGRKGSSRGRGGGGGSEHGSTSRSQGSALDALKSHGF</sequence>
<feature type="compositionally biased region" description="Pro residues" evidence="1">
    <location>
        <begin position="693"/>
        <end position="705"/>
    </location>
</feature>
<dbReference type="Gene3D" id="2.30.29.30">
    <property type="entry name" value="Pleckstrin-homology domain (PH domain)/Phosphotyrosine-binding domain (PTB)"/>
    <property type="match status" value="1"/>
</dbReference>
<evidence type="ECO:0000313" key="4">
    <source>
        <dbReference type="Proteomes" id="UP000054350"/>
    </source>
</evidence>
<name>A0A0L0SMA7_ALLM3</name>
<feature type="compositionally biased region" description="Low complexity" evidence="1">
    <location>
        <begin position="74"/>
        <end position="91"/>
    </location>
</feature>
<feature type="region of interest" description="Disordered" evidence="1">
    <location>
        <begin position="538"/>
        <end position="621"/>
    </location>
</feature>
<dbReference type="InterPro" id="IPR051092">
    <property type="entry name" value="FYVE_RhoGEF_PH"/>
</dbReference>
<dbReference type="STRING" id="578462.A0A0L0SMA7"/>
<organism evidence="3 4">
    <name type="scientific">Allomyces macrogynus (strain ATCC 38327)</name>
    <name type="common">Allomyces javanicus var. macrogynus</name>
    <dbReference type="NCBI Taxonomy" id="578462"/>
    <lineage>
        <taxon>Eukaryota</taxon>
        <taxon>Fungi</taxon>
        <taxon>Fungi incertae sedis</taxon>
        <taxon>Blastocladiomycota</taxon>
        <taxon>Blastocladiomycetes</taxon>
        <taxon>Blastocladiales</taxon>
        <taxon>Blastocladiaceae</taxon>
        <taxon>Allomyces</taxon>
    </lineage>
</organism>
<feature type="compositionally biased region" description="Pro residues" evidence="1">
    <location>
        <begin position="108"/>
        <end position="119"/>
    </location>
</feature>
<dbReference type="PANTHER" id="PTHR12673:SF159">
    <property type="entry name" value="LD03170P"/>
    <property type="match status" value="1"/>
</dbReference>
<feature type="compositionally biased region" description="Polar residues" evidence="1">
    <location>
        <begin position="753"/>
        <end position="763"/>
    </location>
</feature>
<dbReference type="Gene3D" id="1.20.900.10">
    <property type="entry name" value="Dbl homology (DH) domain"/>
    <property type="match status" value="1"/>
</dbReference>
<dbReference type="PROSITE" id="PS50010">
    <property type="entry name" value="DH_2"/>
    <property type="match status" value="1"/>
</dbReference>
<feature type="region of interest" description="Disordered" evidence="1">
    <location>
        <begin position="745"/>
        <end position="864"/>
    </location>
</feature>
<feature type="domain" description="DH" evidence="2">
    <location>
        <begin position="188"/>
        <end position="381"/>
    </location>
</feature>
<dbReference type="InterPro" id="IPR011993">
    <property type="entry name" value="PH-like_dom_sf"/>
</dbReference>
<dbReference type="eggNOG" id="KOG4424">
    <property type="taxonomic scope" value="Eukaryota"/>
</dbReference>